<feature type="compositionally biased region" description="Basic and acidic residues" evidence="1">
    <location>
        <begin position="1"/>
        <end position="22"/>
    </location>
</feature>
<accession>A0AAD8WGJ2</accession>
<dbReference type="InterPro" id="IPR036047">
    <property type="entry name" value="F-box-like_dom_sf"/>
</dbReference>
<evidence type="ECO:0000313" key="3">
    <source>
        <dbReference type="EMBL" id="KAK1661509.1"/>
    </source>
</evidence>
<dbReference type="Pfam" id="PF23622">
    <property type="entry name" value="LRR_At1g61320_AtMIF1"/>
    <property type="match status" value="1"/>
</dbReference>
<dbReference type="InterPro" id="IPR055357">
    <property type="entry name" value="LRR_At1g61320_AtMIF1"/>
</dbReference>
<name>A0AAD8WGJ2_LOLMU</name>
<dbReference type="SUPFAM" id="SSF52047">
    <property type="entry name" value="RNI-like"/>
    <property type="match status" value="1"/>
</dbReference>
<dbReference type="InterPro" id="IPR032675">
    <property type="entry name" value="LRR_dom_sf"/>
</dbReference>
<protein>
    <recommendedName>
        <fullName evidence="2">F-box domain-containing protein</fullName>
    </recommendedName>
</protein>
<dbReference type="PANTHER" id="PTHR32153">
    <property type="entry name" value="OJ000223_09.16 PROTEIN"/>
    <property type="match status" value="1"/>
</dbReference>
<dbReference type="AlphaFoldDB" id="A0AAD8WGJ2"/>
<dbReference type="InterPro" id="IPR044997">
    <property type="entry name" value="F-box_plant"/>
</dbReference>
<comment type="caution">
    <text evidence="3">The sequence shown here is derived from an EMBL/GenBank/DDBJ whole genome shotgun (WGS) entry which is preliminary data.</text>
</comment>
<dbReference type="PROSITE" id="PS50181">
    <property type="entry name" value="FBOX"/>
    <property type="match status" value="1"/>
</dbReference>
<feature type="domain" description="F-box" evidence="2">
    <location>
        <begin position="109"/>
        <end position="145"/>
    </location>
</feature>
<sequence>MGKKKNDFEVFDSGTKKEERPNRVPLPVSVGRLMHANWTPGAPPMPSDSEETRYQQARKALQATAPPMPSGSEETKYQQTIRKALQATDAMVVPLSLRHICAMTKIVREDRLGRLPDDILVNILDRLNVREAVRTSVLARRWLHLPTMLSRLTIDVRDFVAKPSTTCHGEEIERGNTTMVQVTKSILARRVSSPNKIRSMCMAFFLREDDIISIGQAVEYIMAFHTVDFEITVFTEMDYTRCNQDDKINYGILFRLFVDSCPIAFGGVTRLCLENLRFGESDIPNVLKVCKGLKHLSLSYCNAARGTIMKVEHSKLSELLIFNCCFEKVELNSLPKLTWMIFGGWKSKDPLFLGYVPLLEAVSLSTVSLSHHKMVKLSEIFGGTSPRSLRLGFECERIWVQPESVTKKLSSVFHQLKFVNLDNIAEGCDLTWTLFILEAAPNLKELYLMVWDHLCIMTTNEEERRALSYSEKKGAEWKSPGPDFQHHSLDTLVIFGFQSDCMVRYVRRVMEAAVNLKDVFLYHRLNCMKCEHSYTNRPLKYPSNAEQKSTVLKKLTRRINSSATIHLPDDNITADQRAKKGILPKLRGC</sequence>
<gene>
    <name evidence="3" type="ORF">QYE76_049668</name>
</gene>
<dbReference type="InterPro" id="IPR001810">
    <property type="entry name" value="F-box_dom"/>
</dbReference>
<dbReference type="EMBL" id="JAUUTY010000003">
    <property type="protein sequence ID" value="KAK1661509.1"/>
    <property type="molecule type" value="Genomic_DNA"/>
</dbReference>
<organism evidence="3 4">
    <name type="scientific">Lolium multiflorum</name>
    <name type="common">Italian ryegrass</name>
    <name type="synonym">Lolium perenne subsp. multiflorum</name>
    <dbReference type="NCBI Taxonomy" id="4521"/>
    <lineage>
        <taxon>Eukaryota</taxon>
        <taxon>Viridiplantae</taxon>
        <taxon>Streptophyta</taxon>
        <taxon>Embryophyta</taxon>
        <taxon>Tracheophyta</taxon>
        <taxon>Spermatophyta</taxon>
        <taxon>Magnoliopsida</taxon>
        <taxon>Liliopsida</taxon>
        <taxon>Poales</taxon>
        <taxon>Poaceae</taxon>
        <taxon>BOP clade</taxon>
        <taxon>Pooideae</taxon>
        <taxon>Poodae</taxon>
        <taxon>Poeae</taxon>
        <taxon>Poeae Chloroplast Group 2 (Poeae type)</taxon>
        <taxon>Loliodinae</taxon>
        <taxon>Loliinae</taxon>
        <taxon>Lolium</taxon>
    </lineage>
</organism>
<dbReference type="Gene3D" id="3.80.10.10">
    <property type="entry name" value="Ribonuclease Inhibitor"/>
    <property type="match status" value="1"/>
</dbReference>
<keyword evidence="4" id="KW-1185">Reference proteome</keyword>
<evidence type="ECO:0000259" key="2">
    <source>
        <dbReference type="PROSITE" id="PS50181"/>
    </source>
</evidence>
<proteinExistence type="predicted"/>
<dbReference type="Pfam" id="PF00646">
    <property type="entry name" value="F-box"/>
    <property type="match status" value="1"/>
</dbReference>
<evidence type="ECO:0000313" key="4">
    <source>
        <dbReference type="Proteomes" id="UP001231189"/>
    </source>
</evidence>
<dbReference type="Proteomes" id="UP001231189">
    <property type="component" value="Unassembled WGS sequence"/>
</dbReference>
<reference evidence="3" key="1">
    <citation type="submission" date="2023-07" db="EMBL/GenBank/DDBJ databases">
        <title>A chromosome-level genome assembly of Lolium multiflorum.</title>
        <authorList>
            <person name="Chen Y."/>
            <person name="Copetti D."/>
            <person name="Kolliker R."/>
            <person name="Studer B."/>
        </authorList>
    </citation>
    <scope>NUCLEOTIDE SEQUENCE</scope>
    <source>
        <strain evidence="3">02402/16</strain>
        <tissue evidence="3">Leaf</tissue>
    </source>
</reference>
<feature type="region of interest" description="Disordered" evidence="1">
    <location>
        <begin position="1"/>
        <end position="27"/>
    </location>
</feature>
<evidence type="ECO:0000256" key="1">
    <source>
        <dbReference type="SAM" id="MobiDB-lite"/>
    </source>
</evidence>
<dbReference type="SUPFAM" id="SSF81383">
    <property type="entry name" value="F-box domain"/>
    <property type="match status" value="1"/>
</dbReference>